<dbReference type="Proteomes" id="UP001610446">
    <property type="component" value="Unassembled WGS sequence"/>
</dbReference>
<keyword evidence="5 8" id="KW-0378">Hydrolase</keyword>
<dbReference type="EC" id="3.1.1.-" evidence="8"/>
<comment type="similarity">
    <text evidence="1 8">Belongs to the tannase family.</text>
</comment>
<evidence type="ECO:0000256" key="6">
    <source>
        <dbReference type="ARBA" id="ARBA00022837"/>
    </source>
</evidence>
<sequence>MFSKSWILVVLGIISSGVCSALECSPTAISKPTLRGATVLDVEANEVRNYTTTGLAPGTNDGGIRTISFCNVTVIHTHPGWNDTITTQVWLPLEDWNGRFQALGGGGYSPGPGPLYLVYAVAQGFASASTDGGFADPAVSNVATDLTWALSSTNNVNWFLLENYASKATSDLADIGKQITASYYKTPATYSYFNGCSGGGRQGLVLAQEFPDAFDGILAVAPAINIESFIPAGYWPSHLMNRRNISLSACEVQGFIQAAVDVCDTLDGVQDGIISLPSWCNKVAAHDFVGQEYTCNGTQYTLTAAGAGVVQAAWSGSVSVASREGGYYGLNKDADLTSFSIPTGCQIINGVEVCFNTLFTNWIVYLIAKDADFAIDEMTDAEFFHGLVRSKRDYAGMLAANNPDLSTFKARGGKMISWHGLADQAIPPAGIKAYYEEVLKRDRGAHDFFRFFEAPGVGHCYGGLGPVPNGALNQLVHWVEKGAAPDTLGADRGHNGTARNLCPYPLHQVYIGGDPSRAGSFTCRHI</sequence>
<evidence type="ECO:0000313" key="9">
    <source>
        <dbReference type="EMBL" id="KAL2857347.1"/>
    </source>
</evidence>
<keyword evidence="4 8" id="KW-0732">Signal</keyword>
<dbReference type="SUPFAM" id="SSF53474">
    <property type="entry name" value="alpha/beta-Hydrolases"/>
    <property type="match status" value="1"/>
</dbReference>
<keyword evidence="10" id="KW-1185">Reference proteome</keyword>
<evidence type="ECO:0000256" key="7">
    <source>
        <dbReference type="ARBA" id="ARBA00023157"/>
    </source>
</evidence>
<dbReference type="InterPro" id="IPR029058">
    <property type="entry name" value="AB_hydrolase_fold"/>
</dbReference>
<evidence type="ECO:0000256" key="3">
    <source>
        <dbReference type="ARBA" id="ARBA00022723"/>
    </source>
</evidence>
<evidence type="ECO:0000313" key="10">
    <source>
        <dbReference type="Proteomes" id="UP001610446"/>
    </source>
</evidence>
<feature type="signal peptide" evidence="8">
    <location>
        <begin position="1"/>
        <end position="21"/>
    </location>
</feature>
<evidence type="ECO:0000256" key="8">
    <source>
        <dbReference type="RuleBase" id="RU361238"/>
    </source>
</evidence>
<comment type="caution">
    <text evidence="9">The sequence shown here is derived from an EMBL/GenBank/DDBJ whole genome shotgun (WGS) entry which is preliminary data.</text>
</comment>
<organism evidence="9 10">
    <name type="scientific">Aspergillus pseudoustus</name>
    <dbReference type="NCBI Taxonomy" id="1810923"/>
    <lineage>
        <taxon>Eukaryota</taxon>
        <taxon>Fungi</taxon>
        <taxon>Dikarya</taxon>
        <taxon>Ascomycota</taxon>
        <taxon>Pezizomycotina</taxon>
        <taxon>Eurotiomycetes</taxon>
        <taxon>Eurotiomycetidae</taxon>
        <taxon>Eurotiales</taxon>
        <taxon>Aspergillaceae</taxon>
        <taxon>Aspergillus</taxon>
        <taxon>Aspergillus subgen. Nidulantes</taxon>
    </lineage>
</organism>
<evidence type="ECO:0000256" key="2">
    <source>
        <dbReference type="ARBA" id="ARBA00022487"/>
    </source>
</evidence>
<evidence type="ECO:0000256" key="5">
    <source>
        <dbReference type="ARBA" id="ARBA00022801"/>
    </source>
</evidence>
<dbReference type="InterPro" id="IPR011118">
    <property type="entry name" value="Tannase/feruloyl_esterase"/>
</dbReference>
<keyword evidence="3" id="KW-0479">Metal-binding</keyword>
<evidence type="ECO:0000256" key="4">
    <source>
        <dbReference type="ARBA" id="ARBA00022729"/>
    </source>
</evidence>
<gene>
    <name evidence="9" type="ORF">BJY01DRAFT_261980</name>
</gene>
<dbReference type="PANTHER" id="PTHR33938">
    <property type="entry name" value="FERULOYL ESTERASE B-RELATED"/>
    <property type="match status" value="1"/>
</dbReference>
<keyword evidence="2" id="KW-0719">Serine esterase</keyword>
<keyword evidence="7" id="KW-1015">Disulfide bond</keyword>
<reference evidence="9 10" key="1">
    <citation type="submission" date="2024-07" db="EMBL/GenBank/DDBJ databases">
        <title>Section-level genome sequencing and comparative genomics of Aspergillus sections Usti and Cavernicolus.</title>
        <authorList>
            <consortium name="Lawrence Berkeley National Laboratory"/>
            <person name="Nybo J.L."/>
            <person name="Vesth T.C."/>
            <person name="Theobald S."/>
            <person name="Frisvad J.C."/>
            <person name="Larsen T.O."/>
            <person name="Kjaerboelling I."/>
            <person name="Rothschild-Mancinelli K."/>
            <person name="Lyhne E.K."/>
            <person name="Kogle M.E."/>
            <person name="Barry K."/>
            <person name="Clum A."/>
            <person name="Na H."/>
            <person name="Ledsgaard L."/>
            <person name="Lin J."/>
            <person name="Lipzen A."/>
            <person name="Kuo A."/>
            <person name="Riley R."/>
            <person name="Mondo S."/>
            <person name="Labutti K."/>
            <person name="Haridas S."/>
            <person name="Pangalinan J."/>
            <person name="Salamov A.A."/>
            <person name="Simmons B.A."/>
            <person name="Magnuson J.K."/>
            <person name="Chen J."/>
            <person name="Drula E."/>
            <person name="Henrissat B."/>
            <person name="Wiebenga A."/>
            <person name="Lubbers R.J."/>
            <person name="Gomes A.C."/>
            <person name="Makela M.R."/>
            <person name="Stajich J."/>
            <person name="Grigoriev I.V."/>
            <person name="Mortensen U.H."/>
            <person name="De Vries R.P."/>
            <person name="Baker S.E."/>
            <person name="Andersen M.R."/>
        </authorList>
    </citation>
    <scope>NUCLEOTIDE SEQUENCE [LARGE SCALE GENOMIC DNA]</scope>
    <source>
        <strain evidence="9 10">CBS 123904</strain>
    </source>
</reference>
<dbReference type="PANTHER" id="PTHR33938:SF8">
    <property type="entry name" value="CARBOXYLIC ESTER HYDROLASE"/>
    <property type="match status" value="1"/>
</dbReference>
<dbReference type="EMBL" id="JBFXLU010000004">
    <property type="protein sequence ID" value="KAL2857347.1"/>
    <property type="molecule type" value="Genomic_DNA"/>
</dbReference>
<keyword evidence="6" id="KW-0106">Calcium</keyword>
<evidence type="ECO:0000256" key="1">
    <source>
        <dbReference type="ARBA" id="ARBA00006249"/>
    </source>
</evidence>
<protein>
    <recommendedName>
        <fullName evidence="8">Carboxylic ester hydrolase</fullName>
        <ecNumber evidence="8">3.1.1.-</ecNumber>
    </recommendedName>
</protein>
<accession>A0ABR4KYK8</accession>
<feature type="chain" id="PRO_5044989076" description="Carboxylic ester hydrolase" evidence="8">
    <location>
        <begin position="22"/>
        <end position="526"/>
    </location>
</feature>
<proteinExistence type="inferred from homology"/>
<dbReference type="Pfam" id="PF07519">
    <property type="entry name" value="Tannase"/>
    <property type="match status" value="1"/>
</dbReference>
<name>A0ABR4KYK8_9EURO</name>